<feature type="domain" description="Zn(2)-C6 fungal-type" evidence="3">
    <location>
        <begin position="13"/>
        <end position="47"/>
    </location>
</feature>
<dbReference type="InterPro" id="IPR001138">
    <property type="entry name" value="Zn2Cys6_DnaBD"/>
</dbReference>
<dbReference type="PROSITE" id="PS50088">
    <property type="entry name" value="ANK_REPEAT"/>
    <property type="match status" value="1"/>
</dbReference>
<dbReference type="InParanoid" id="A0A7J6J4V4"/>
<dbReference type="InterPro" id="IPR036770">
    <property type="entry name" value="Ankyrin_rpt-contain_sf"/>
</dbReference>
<reference evidence="4 5" key="2">
    <citation type="submission" date="2020-04" db="EMBL/GenBank/DDBJ databases">
        <title>Genome sequencing and assembly of multiple isolates from the Colletotrichum gloeosporioides species complex.</title>
        <authorList>
            <person name="Gan P."/>
            <person name="Shirasu K."/>
        </authorList>
    </citation>
    <scope>NUCLEOTIDE SEQUENCE [LARGE SCALE GENOMIC DNA]</scope>
    <source>
        <strain evidence="4 5">Nara gc5</strain>
    </source>
</reference>
<evidence type="ECO:0000256" key="1">
    <source>
        <dbReference type="ARBA" id="ARBA00023242"/>
    </source>
</evidence>
<sequence length="436" mass="50172">MRKRERRKLDNIKCAQCRHDKVKCSPQPRLWPQKCERCESKGFACSEGEVKRRTRRRVSPTSPRPSSSETTHLNDQVSNIRRGAGQVSVELGVERGEGKWDCTDLMNLVTFVQLLNHERSLLAAADFNVKKCYTEFEVADLIEIPSEAAWLEIYLPILMKDARKELYDRQESESLKMTDRILYENAHEAIGEDFVVPRHDPVSEEFLAKLPVGVQIRYLIRKLRLDIQRCGWCDFERLDELVSQLMPEHSAWHEHFNIAVDYHLDDFPFMVSNIIRGAAYSLVVSQELSIEPLTRIWIRDQIMRYEDETSRFPVTRFVKLWNAENGSADLVALCEGAKLVEGRRAGNGDLPLHIAARNGHKGVVDYILSIHSDDKNYVNKRGHSASDNVGKTALVHAGENENIFRLLLSKFTGQYFNTPFVRDGRKTVMLGLEDMR</sequence>
<accession>A0A7J6J4V4</accession>
<name>A0A7J6J4V4_COLFN</name>
<evidence type="ECO:0000313" key="4">
    <source>
        <dbReference type="EMBL" id="KAF4484832.1"/>
    </source>
</evidence>
<evidence type="ECO:0000256" key="2">
    <source>
        <dbReference type="PROSITE-ProRule" id="PRU00023"/>
    </source>
</evidence>
<dbReference type="RefSeq" id="XP_066008782.1">
    <property type="nucleotide sequence ID" value="XM_066151997.1"/>
</dbReference>
<evidence type="ECO:0000313" key="5">
    <source>
        <dbReference type="Proteomes" id="UP000011096"/>
    </source>
</evidence>
<dbReference type="EMBL" id="ANPB02000004">
    <property type="protein sequence ID" value="KAF4484832.1"/>
    <property type="molecule type" value="Genomic_DNA"/>
</dbReference>
<dbReference type="Pfam" id="PF12796">
    <property type="entry name" value="Ank_2"/>
    <property type="match status" value="1"/>
</dbReference>
<dbReference type="SUPFAM" id="SSF48403">
    <property type="entry name" value="Ankyrin repeat"/>
    <property type="match status" value="1"/>
</dbReference>
<dbReference type="PROSITE" id="PS50048">
    <property type="entry name" value="ZN2_CY6_FUNGAL_2"/>
    <property type="match status" value="1"/>
</dbReference>
<dbReference type="Gene3D" id="4.10.240.10">
    <property type="entry name" value="Zn(2)-C6 fungal-type DNA-binding domain"/>
    <property type="match status" value="1"/>
</dbReference>
<dbReference type="Gene3D" id="1.25.40.20">
    <property type="entry name" value="Ankyrin repeat-containing domain"/>
    <property type="match status" value="1"/>
</dbReference>
<proteinExistence type="predicted"/>
<reference evidence="4 5" key="1">
    <citation type="submission" date="2012-08" db="EMBL/GenBank/DDBJ databases">
        <authorList>
            <person name="Gan P.H.P."/>
            <person name="Ikeda K."/>
            <person name="Irieda H."/>
            <person name="Narusaka M."/>
            <person name="O'Connell R.J."/>
            <person name="Narusaka Y."/>
            <person name="Takano Y."/>
            <person name="Kubo Y."/>
            <person name="Shirasu K."/>
        </authorList>
    </citation>
    <scope>NUCLEOTIDE SEQUENCE [LARGE SCALE GENOMIC DNA]</scope>
    <source>
        <strain evidence="4 5">Nara gc5</strain>
    </source>
</reference>
<comment type="caution">
    <text evidence="4">The sequence shown here is derived from an EMBL/GenBank/DDBJ whole genome shotgun (WGS) entry which is preliminary data.</text>
</comment>
<keyword evidence="2" id="KW-0040">ANK repeat</keyword>
<dbReference type="GO" id="GO:0000981">
    <property type="term" value="F:DNA-binding transcription factor activity, RNA polymerase II-specific"/>
    <property type="evidence" value="ECO:0007669"/>
    <property type="project" value="InterPro"/>
</dbReference>
<dbReference type="GO" id="GO:0008270">
    <property type="term" value="F:zinc ion binding"/>
    <property type="evidence" value="ECO:0007669"/>
    <property type="project" value="InterPro"/>
</dbReference>
<feature type="repeat" description="ANK" evidence="2">
    <location>
        <begin position="347"/>
        <end position="373"/>
    </location>
</feature>
<keyword evidence="5" id="KW-1185">Reference proteome</keyword>
<protein>
    <recommendedName>
        <fullName evidence="3">Zn(2)-C6 fungal-type domain-containing protein</fullName>
    </recommendedName>
</protein>
<dbReference type="SMART" id="SM00248">
    <property type="entry name" value="ANK"/>
    <property type="match status" value="1"/>
</dbReference>
<dbReference type="GeneID" id="43609525"/>
<dbReference type="CDD" id="cd00067">
    <property type="entry name" value="GAL4"/>
    <property type="match status" value="1"/>
</dbReference>
<dbReference type="InterPro" id="IPR002110">
    <property type="entry name" value="Ankyrin_rpt"/>
</dbReference>
<gene>
    <name evidence="4" type="ORF">CGGC5_v008268</name>
</gene>
<dbReference type="Proteomes" id="UP000011096">
    <property type="component" value="Unassembled WGS sequence"/>
</dbReference>
<evidence type="ECO:0000259" key="3">
    <source>
        <dbReference type="PROSITE" id="PS50048"/>
    </source>
</evidence>
<dbReference type="AlphaFoldDB" id="A0A7J6J4V4"/>
<dbReference type="OrthoDB" id="20872at2759"/>
<keyword evidence="1" id="KW-0539">Nucleus</keyword>
<dbReference type="InterPro" id="IPR036864">
    <property type="entry name" value="Zn2-C6_fun-type_DNA-bd_sf"/>
</dbReference>
<dbReference type="PROSITE" id="PS50297">
    <property type="entry name" value="ANK_REP_REGION"/>
    <property type="match status" value="1"/>
</dbReference>
<organism evidence="4 5">
    <name type="scientific">Colletotrichum fructicola (strain Nara gc5)</name>
    <name type="common">Anthracnose fungus</name>
    <name type="synonym">Colletotrichum gloeosporioides (strain Nara gc5)</name>
    <dbReference type="NCBI Taxonomy" id="1213859"/>
    <lineage>
        <taxon>Eukaryota</taxon>
        <taxon>Fungi</taxon>
        <taxon>Dikarya</taxon>
        <taxon>Ascomycota</taxon>
        <taxon>Pezizomycotina</taxon>
        <taxon>Sordariomycetes</taxon>
        <taxon>Hypocreomycetidae</taxon>
        <taxon>Glomerellales</taxon>
        <taxon>Glomerellaceae</taxon>
        <taxon>Colletotrichum</taxon>
        <taxon>Colletotrichum gloeosporioides species complex</taxon>
    </lineage>
</organism>